<evidence type="ECO:0000256" key="1">
    <source>
        <dbReference type="SAM" id="SignalP"/>
    </source>
</evidence>
<dbReference type="RefSeq" id="WP_146849896.1">
    <property type="nucleotide sequence ID" value="NZ_BKAG01000009.1"/>
</dbReference>
<feature type="signal peptide" evidence="1">
    <location>
        <begin position="1"/>
        <end position="22"/>
    </location>
</feature>
<dbReference type="EMBL" id="BKAG01000009">
    <property type="protein sequence ID" value="GEP42292.1"/>
    <property type="molecule type" value="Genomic_DNA"/>
</dbReference>
<evidence type="ECO:0000313" key="3">
    <source>
        <dbReference type="Proteomes" id="UP000321577"/>
    </source>
</evidence>
<dbReference type="Proteomes" id="UP000321577">
    <property type="component" value="Unassembled WGS sequence"/>
</dbReference>
<comment type="caution">
    <text evidence="2">The sequence shown here is derived from an EMBL/GenBank/DDBJ whole genome shotgun (WGS) entry which is preliminary data.</text>
</comment>
<dbReference type="AlphaFoldDB" id="A0A512M6D8"/>
<name>A0A512M6D8_9BACT</name>
<gene>
    <name evidence="2" type="ORF">BGE01nite_15830</name>
</gene>
<organism evidence="2 3">
    <name type="scientific">Brevifollis gellanilyticus</name>
    <dbReference type="NCBI Taxonomy" id="748831"/>
    <lineage>
        <taxon>Bacteria</taxon>
        <taxon>Pseudomonadati</taxon>
        <taxon>Verrucomicrobiota</taxon>
        <taxon>Verrucomicrobiia</taxon>
        <taxon>Verrucomicrobiales</taxon>
        <taxon>Verrucomicrobiaceae</taxon>
    </lineage>
</organism>
<reference evidence="2 3" key="1">
    <citation type="submission" date="2019-07" db="EMBL/GenBank/DDBJ databases">
        <title>Whole genome shotgun sequence of Brevifollis gellanilyticus NBRC 108608.</title>
        <authorList>
            <person name="Hosoyama A."/>
            <person name="Uohara A."/>
            <person name="Ohji S."/>
            <person name="Ichikawa N."/>
        </authorList>
    </citation>
    <scope>NUCLEOTIDE SEQUENCE [LARGE SCALE GENOMIC DNA]</scope>
    <source>
        <strain evidence="2 3">NBRC 108608</strain>
    </source>
</reference>
<feature type="chain" id="PRO_5022139676" evidence="1">
    <location>
        <begin position="23"/>
        <end position="248"/>
    </location>
</feature>
<protein>
    <submittedName>
        <fullName evidence="2">Uncharacterized protein</fullName>
    </submittedName>
</protein>
<sequence length="248" mass="27445">MNPVLAASIYLLALTLHCAAWAGEPPEPSSETERLVTRIYSIPPDFGAYGAGEGLMDPFVVPEVYPAVPGRSFTLSRHSTKGWPAGAGVVINRQTHRIVIRNIKANMKGIESLIAQWNADWQKRQKTQEPLIYYDEVTFIVTPRKQAGRLLEAVCLLPTNFTTTDLAEELKQQGVPFPKDAAAHWNAATRQATIRSTSANLDLIIPWFASLWEASKETPPYQNKAPSPVLLEQGQVDQAMRDLASQKP</sequence>
<proteinExistence type="predicted"/>
<keyword evidence="1" id="KW-0732">Signal</keyword>
<keyword evidence="3" id="KW-1185">Reference proteome</keyword>
<accession>A0A512M6D8</accession>
<evidence type="ECO:0000313" key="2">
    <source>
        <dbReference type="EMBL" id="GEP42292.1"/>
    </source>
</evidence>